<evidence type="ECO:0000313" key="2">
    <source>
        <dbReference type="EMBL" id="QNM81965.1"/>
    </source>
</evidence>
<dbReference type="AlphaFoldDB" id="A0A7G9L016"/>
<name>A0A7G9L016_9SPHN</name>
<dbReference type="SUPFAM" id="SSF53254">
    <property type="entry name" value="Phosphoglycerate mutase-like"/>
    <property type="match status" value="1"/>
</dbReference>
<feature type="chain" id="PRO_5028832306" evidence="1">
    <location>
        <begin position="26"/>
        <end position="165"/>
    </location>
</feature>
<gene>
    <name evidence="2" type="ORF">H8M03_07930</name>
</gene>
<proteinExistence type="predicted"/>
<dbReference type="Pfam" id="PF00300">
    <property type="entry name" value="His_Phos_1"/>
    <property type="match status" value="1"/>
</dbReference>
<dbReference type="InterPro" id="IPR029033">
    <property type="entry name" value="His_PPase_superfam"/>
</dbReference>
<dbReference type="KEGG" id="ssau:H8M03_07930"/>
<dbReference type="EMBL" id="CP060697">
    <property type="protein sequence ID" value="QNM81965.1"/>
    <property type="molecule type" value="Genomic_DNA"/>
</dbReference>
<keyword evidence="1" id="KW-0732">Signal</keyword>
<dbReference type="Proteomes" id="UP000515861">
    <property type="component" value="Chromosome"/>
</dbReference>
<dbReference type="RefSeq" id="WP_187478921.1">
    <property type="nucleotide sequence ID" value="NZ_CP060697.1"/>
</dbReference>
<sequence>MKTIFMAMLAAILCACTTVTPQAPATSATAQKTVYVIRHLQKGAGDDPSLTAEGAANAQALAGMLKAKGIVAAFATPTRRAMETAAPLAAQLGFDVTPYDPRDPAALAAAIAAASGSVLVVGHSNTVPDLVAQFGGTKPGPLGDGDYGMLFAVGPGGSVEALQVR</sequence>
<dbReference type="Gene3D" id="3.40.50.1240">
    <property type="entry name" value="Phosphoglycerate mutase-like"/>
    <property type="match status" value="1"/>
</dbReference>
<keyword evidence="3" id="KW-1185">Reference proteome</keyword>
<dbReference type="CDD" id="cd07040">
    <property type="entry name" value="HP"/>
    <property type="match status" value="1"/>
</dbReference>
<evidence type="ECO:0000256" key="1">
    <source>
        <dbReference type="SAM" id="SignalP"/>
    </source>
</evidence>
<feature type="signal peptide" evidence="1">
    <location>
        <begin position="1"/>
        <end position="25"/>
    </location>
</feature>
<protein>
    <submittedName>
        <fullName evidence="2">Histidine phosphatase family protein</fullName>
    </submittedName>
</protein>
<dbReference type="PROSITE" id="PS51257">
    <property type="entry name" value="PROKAR_LIPOPROTEIN"/>
    <property type="match status" value="1"/>
</dbReference>
<evidence type="ECO:0000313" key="3">
    <source>
        <dbReference type="Proteomes" id="UP000515861"/>
    </source>
</evidence>
<accession>A0A7G9L016</accession>
<reference evidence="2 3" key="1">
    <citation type="submission" date="2020-08" db="EMBL/GenBank/DDBJ databases">
        <title>Sphingomonas sp. sand1-3 16S ribosomal RNA gene Genome sequencing and assembly.</title>
        <authorList>
            <person name="Kang M."/>
        </authorList>
    </citation>
    <scope>NUCLEOTIDE SEQUENCE [LARGE SCALE GENOMIC DNA]</scope>
    <source>
        <strain evidence="3">sand1-3</strain>
    </source>
</reference>
<organism evidence="2 3">
    <name type="scientific">Sphingomonas sabuli</name>
    <dbReference type="NCBI Taxonomy" id="2764186"/>
    <lineage>
        <taxon>Bacteria</taxon>
        <taxon>Pseudomonadati</taxon>
        <taxon>Pseudomonadota</taxon>
        <taxon>Alphaproteobacteria</taxon>
        <taxon>Sphingomonadales</taxon>
        <taxon>Sphingomonadaceae</taxon>
        <taxon>Sphingomonas</taxon>
    </lineage>
</organism>
<dbReference type="InterPro" id="IPR013078">
    <property type="entry name" value="His_Pase_superF_clade-1"/>
</dbReference>